<feature type="transmembrane region" description="Helical" evidence="1">
    <location>
        <begin position="6"/>
        <end position="22"/>
    </location>
</feature>
<dbReference type="AlphaFoldDB" id="A0A220U020"/>
<keyword evidence="3" id="KW-1185">Reference proteome</keyword>
<keyword evidence="1" id="KW-1133">Transmembrane helix</keyword>
<reference evidence="2 3" key="1">
    <citation type="submission" date="2017-07" db="EMBL/GenBank/DDBJ databases">
        <title>Virgibacillus sp. LM2416.</title>
        <authorList>
            <person name="Tak E.J."/>
            <person name="Bae J.-W."/>
        </authorList>
    </citation>
    <scope>NUCLEOTIDE SEQUENCE [LARGE SCALE GENOMIC DNA]</scope>
    <source>
        <strain evidence="2 3">LM2416</strain>
    </source>
</reference>
<dbReference type="Proteomes" id="UP000198312">
    <property type="component" value="Chromosome"/>
</dbReference>
<protein>
    <submittedName>
        <fullName evidence="2">Transposase</fullName>
    </submittedName>
</protein>
<dbReference type="OrthoDB" id="2382012at2"/>
<feature type="transmembrane region" description="Helical" evidence="1">
    <location>
        <begin position="29"/>
        <end position="53"/>
    </location>
</feature>
<dbReference type="EMBL" id="CP022315">
    <property type="protein sequence ID" value="ASK61213.1"/>
    <property type="molecule type" value="Genomic_DNA"/>
</dbReference>
<feature type="transmembrane region" description="Helical" evidence="1">
    <location>
        <begin position="65"/>
        <end position="90"/>
    </location>
</feature>
<accession>A0A220U020</accession>
<dbReference type="KEGG" id="vil:CFK37_02890"/>
<name>A0A220U020_9BACI</name>
<evidence type="ECO:0000313" key="2">
    <source>
        <dbReference type="EMBL" id="ASK61213.1"/>
    </source>
</evidence>
<evidence type="ECO:0000313" key="3">
    <source>
        <dbReference type="Proteomes" id="UP000198312"/>
    </source>
</evidence>
<keyword evidence="1" id="KW-0472">Membrane</keyword>
<gene>
    <name evidence="2" type="ORF">CFK37_02890</name>
</gene>
<evidence type="ECO:0000256" key="1">
    <source>
        <dbReference type="SAM" id="Phobius"/>
    </source>
</evidence>
<keyword evidence="1" id="KW-0812">Transmembrane</keyword>
<proteinExistence type="predicted"/>
<organism evidence="2 3">
    <name type="scientific">Virgibacillus phasianinus</name>
    <dbReference type="NCBI Taxonomy" id="2017483"/>
    <lineage>
        <taxon>Bacteria</taxon>
        <taxon>Bacillati</taxon>
        <taxon>Bacillota</taxon>
        <taxon>Bacilli</taxon>
        <taxon>Bacillales</taxon>
        <taxon>Bacillaceae</taxon>
        <taxon>Virgibacillus</taxon>
    </lineage>
</organism>
<sequence length="95" mass="10804">MRIFLIAGSIILPLVMFFLQKYRIKFRLIFNLGAILSTLVFGNIASLSIYQIIKDNTVLMTNIHAVFLNPFFLITGSYIGIYILYLLLLVTAGEK</sequence>